<feature type="region of interest" description="Disordered" evidence="5">
    <location>
        <begin position="906"/>
        <end position="1063"/>
    </location>
</feature>
<feature type="compositionally biased region" description="Basic and acidic residues" evidence="5">
    <location>
        <begin position="906"/>
        <end position="915"/>
    </location>
</feature>
<evidence type="ECO:0000313" key="7">
    <source>
        <dbReference type="EMBL" id="APG76300.1"/>
    </source>
</evidence>
<protein>
    <recommendedName>
        <fullName evidence="4">RNA replicase</fullName>
    </recommendedName>
</protein>
<feature type="compositionally biased region" description="Gly residues" evidence="5">
    <location>
        <begin position="1054"/>
        <end position="1063"/>
    </location>
</feature>
<dbReference type="GO" id="GO:0016779">
    <property type="term" value="F:nucleotidyltransferase activity"/>
    <property type="evidence" value="ECO:0007669"/>
    <property type="project" value="UniProtKB-KW"/>
</dbReference>
<name>A0A1L3KFV7_9VIRU</name>
<organism evidence="7">
    <name type="scientific">Shuangao noda-like virus 1</name>
    <dbReference type="NCBI Taxonomy" id="1923471"/>
    <lineage>
        <taxon>Viruses</taxon>
        <taxon>Riboviria</taxon>
    </lineage>
</organism>
<keyword evidence="2" id="KW-0808">Transferase</keyword>
<feature type="compositionally biased region" description="Basic residues" evidence="5">
    <location>
        <begin position="1038"/>
        <end position="1053"/>
    </location>
</feature>
<comment type="similarity">
    <text evidence="1">Belongs to the nodaviridae RNA polymerase family.</text>
</comment>
<evidence type="ECO:0000259" key="6">
    <source>
        <dbReference type="Pfam" id="PF19222"/>
    </source>
</evidence>
<evidence type="ECO:0000256" key="3">
    <source>
        <dbReference type="ARBA" id="ARBA00022695"/>
    </source>
</evidence>
<dbReference type="Pfam" id="PF19222">
    <property type="entry name" value="Noda_Vmethyltr"/>
    <property type="match status" value="1"/>
</dbReference>
<evidence type="ECO:0000256" key="5">
    <source>
        <dbReference type="SAM" id="MobiDB-lite"/>
    </source>
</evidence>
<evidence type="ECO:0000256" key="4">
    <source>
        <dbReference type="ARBA" id="ARBA00032757"/>
    </source>
</evidence>
<keyword evidence="3" id="KW-0548">Nucleotidyltransferase</keyword>
<sequence>MNPMAISTVVRGGEKLSHWLVSLLFRCVKSRRSCLRLALGLAGAFLAWRLRRRILAYAVTGPYDRVVGLQETLARALQRALIDRTREDVHLNWFPINGITDQHPKRHNDNGHPRSGAVRDAARVAIDQVVNASGLTRYEISSGGRSLDEKGAHQHYAPGDLHAGVKEDPIEKGDVVIGIDIDYYLSDLDKYLGNPVPAIFHTFVPQTVAGKDGEATFRIKDNMVKYDVPGGNEWKHQVWNWTAAGEFLEFRAPGWKPWLLSFLGFEKIVYQKVHHARPWIDCPQRALVWLIPQYSCWRVSWLKNHIYARRLERMQFQDPTHPGWNILVHSVTEKNVGEYDVISLGREDEDAHVEIQKMHFDTLMALGSAQSVASRMVGMGYKEPMVQALVQQYYRKAPRENIDPERTLRSAGPRAHWPLTMEAEYPEISYRSYSSPLTSDPNMVPQIKRWEALSQSIERRVTDVANHKVPPAKYNRYANEFARLVVPFAGEVTPYSMEKTMEMLDKPSQQLGIKQILETVDMDPKRRWETFIKNEPCNKAPRMIAAAADFRFLLQYSSHTLAVRDAILHDERHQHWFFPGKTPVQIAETLQDFVGRVDTAIETDFSNLDGTVSIWMQRNIGQAIYLRAIHPDYRKESQRLQDFEITAPARAKRFNFAYEPGVGVKSGSPTTCDKNTLYGEFAEYCALREVYPEREPEELLPLFGPKFGDDGVSDKRLKRKIEQVCEALGLTIKIEKPDPAQGICFLARVFPDIHFTLTSFQDPLRTWRKLHLTARDPNIPIADAATDRLEGYLVTDRLTPITSDYANAVIKYYSSEVSSREVRDARKSRNKEKPYWCYGEAAILETNAACAITNASWPQDAADTELMIQCISARVGVDVEVLRARQRDLQNTTNIMALPVFDRSEEHSPYKHTLDDDSQPDGEGVGIRNFDSDHNVQCLRANPTVPEQGARVDGGGNPGNRRPGEAANQAGVQRHPELPQALEEGGPRREGRRDQPAGQARRGRFPQRGAAANQGGFRRQDRGGNNPIAEEARIAFGGRRRGTPPPRGRRGVWRGRGGGARAV</sequence>
<accession>A0A1L3KFV7</accession>
<evidence type="ECO:0000256" key="1">
    <source>
        <dbReference type="ARBA" id="ARBA00007751"/>
    </source>
</evidence>
<feature type="compositionally biased region" description="Basic and acidic residues" evidence="5">
    <location>
        <begin position="985"/>
        <end position="995"/>
    </location>
</feature>
<dbReference type="CDD" id="cd23173">
    <property type="entry name" value="ps-ssRNAv_Nodaviridae_RdRp"/>
    <property type="match status" value="1"/>
</dbReference>
<dbReference type="SUPFAM" id="SSF56672">
    <property type="entry name" value="DNA/RNA polymerases"/>
    <property type="match status" value="1"/>
</dbReference>
<dbReference type="InterPro" id="IPR043502">
    <property type="entry name" value="DNA/RNA_pol_sf"/>
</dbReference>
<dbReference type="EMBL" id="KX883120">
    <property type="protein sequence ID" value="APG76300.1"/>
    <property type="molecule type" value="Genomic_RNA"/>
</dbReference>
<evidence type="ECO:0000256" key="2">
    <source>
        <dbReference type="ARBA" id="ARBA00022679"/>
    </source>
</evidence>
<reference evidence="7" key="1">
    <citation type="journal article" date="2016" name="Nature">
        <title>Redefining the invertebrate RNA virosphere.</title>
        <authorList>
            <person name="Shi M."/>
            <person name="Lin X.D."/>
            <person name="Tian J.H."/>
            <person name="Chen L.J."/>
            <person name="Chen X."/>
            <person name="Li C.X."/>
            <person name="Qin X.C."/>
            <person name="Li J."/>
            <person name="Cao J.P."/>
            <person name="Eden J.S."/>
            <person name="Buchmann J."/>
            <person name="Wang W."/>
            <person name="Xu J."/>
            <person name="Holmes E.C."/>
            <person name="Zhang Y.Z."/>
        </authorList>
    </citation>
    <scope>NUCLEOTIDE SEQUENCE</scope>
    <source>
        <strain evidence="7">InsectZJ94204</strain>
    </source>
</reference>
<proteinExistence type="inferred from homology"/>
<feature type="domain" description="Nodavirus methyltransferase" evidence="6">
    <location>
        <begin position="105"/>
        <end position="243"/>
    </location>
</feature>
<dbReference type="InterPro" id="IPR043647">
    <property type="entry name" value="Noda_Vmethyltr_dom"/>
</dbReference>